<keyword evidence="5 7" id="KW-0472">Membrane</keyword>
<dbReference type="CDD" id="cd03127">
    <property type="entry name" value="tetraspanin_LEL"/>
    <property type="match status" value="1"/>
</dbReference>
<dbReference type="EMBL" id="AFYH01058048">
    <property type="status" value="NOT_ANNOTATED_CDS"/>
    <property type="molecule type" value="Genomic_DNA"/>
</dbReference>
<dbReference type="EMBL" id="AFYH01058049">
    <property type="status" value="NOT_ANNOTATED_CDS"/>
    <property type="molecule type" value="Genomic_DNA"/>
</dbReference>
<feature type="disulfide bond" evidence="6">
    <location>
        <begin position="146"/>
        <end position="179"/>
    </location>
</feature>
<comment type="similarity">
    <text evidence="2 7">Belongs to the tetraspanin (TM4SF) family.</text>
</comment>
<dbReference type="SUPFAM" id="SSF48652">
    <property type="entry name" value="Tetraspanin"/>
    <property type="match status" value="1"/>
</dbReference>
<dbReference type="EMBL" id="AFYH01058050">
    <property type="status" value="NOT_ANNOTATED_CDS"/>
    <property type="molecule type" value="Genomic_DNA"/>
</dbReference>
<proteinExistence type="inferred from homology"/>
<reference evidence="9" key="1">
    <citation type="submission" date="2011-08" db="EMBL/GenBank/DDBJ databases">
        <title>The draft genome of Latimeria chalumnae.</title>
        <authorList>
            <person name="Di Palma F."/>
            <person name="Alfoldi J."/>
            <person name="Johnson J."/>
            <person name="Berlin A."/>
            <person name="Gnerre S."/>
            <person name="Jaffe D."/>
            <person name="MacCallum I."/>
            <person name="Young S."/>
            <person name="Walker B.J."/>
            <person name="Lander E."/>
            <person name="Lindblad-Toh K."/>
        </authorList>
    </citation>
    <scope>NUCLEOTIDE SEQUENCE [LARGE SCALE GENOMIC DNA]</scope>
    <source>
        <strain evidence="9">Wild caught</strain>
    </source>
</reference>
<keyword evidence="4 7" id="KW-1133">Transmembrane helix</keyword>
<dbReference type="AlphaFoldDB" id="H3AME1"/>
<feature type="transmembrane region" description="Helical" evidence="7">
    <location>
        <begin position="12"/>
        <end position="34"/>
    </location>
</feature>
<protein>
    <recommendedName>
        <fullName evidence="7">Tetraspanin</fullName>
    </recommendedName>
</protein>
<keyword evidence="9" id="KW-1185">Reference proteome</keyword>
<name>H3AME1_LATCH</name>
<dbReference type="InterPro" id="IPR008952">
    <property type="entry name" value="Tetraspanin_EC2_sf"/>
</dbReference>
<dbReference type="Gene3D" id="1.10.1450.10">
    <property type="entry name" value="Tetraspanin"/>
    <property type="match status" value="1"/>
</dbReference>
<dbReference type="InterPro" id="IPR018499">
    <property type="entry name" value="Tetraspanin/Peripherin"/>
</dbReference>
<evidence type="ECO:0000313" key="9">
    <source>
        <dbReference type="Proteomes" id="UP000008672"/>
    </source>
</evidence>
<comment type="subcellular location">
    <subcellularLocation>
        <location evidence="1 7">Membrane</location>
        <topology evidence="1 7">Multi-pass membrane protein</topology>
    </subcellularLocation>
</comment>
<dbReference type="OMA" id="KENMVWI"/>
<evidence type="ECO:0000256" key="2">
    <source>
        <dbReference type="ARBA" id="ARBA00006840"/>
    </source>
</evidence>
<evidence type="ECO:0000256" key="5">
    <source>
        <dbReference type="ARBA" id="ARBA00023136"/>
    </source>
</evidence>
<feature type="transmembrane region" description="Helical" evidence="7">
    <location>
        <begin position="205"/>
        <end position="231"/>
    </location>
</feature>
<dbReference type="PRINTS" id="PR00259">
    <property type="entry name" value="TMFOUR"/>
</dbReference>
<evidence type="ECO:0000256" key="7">
    <source>
        <dbReference type="RuleBase" id="RU361218"/>
    </source>
</evidence>
<feature type="transmembrane region" description="Helical" evidence="7">
    <location>
        <begin position="85"/>
        <end position="110"/>
    </location>
</feature>
<reference evidence="8" key="2">
    <citation type="submission" date="2025-08" db="UniProtKB">
        <authorList>
            <consortium name="Ensembl"/>
        </authorList>
    </citation>
    <scope>IDENTIFICATION</scope>
</reference>
<evidence type="ECO:0000256" key="1">
    <source>
        <dbReference type="ARBA" id="ARBA00004141"/>
    </source>
</evidence>
<dbReference type="Ensembl" id="ENSLACT00000010892.1">
    <property type="protein sequence ID" value="ENSLACP00000010812.1"/>
    <property type="gene ID" value="ENSLACG00000009518.1"/>
</dbReference>
<dbReference type="Pfam" id="PF00335">
    <property type="entry name" value="Tetraspanin"/>
    <property type="match status" value="1"/>
</dbReference>
<dbReference type="PANTHER" id="PTHR19282">
    <property type="entry name" value="TETRASPANIN"/>
    <property type="match status" value="1"/>
</dbReference>
<dbReference type="eggNOG" id="KOG3882">
    <property type="taxonomic scope" value="Eukaryota"/>
</dbReference>
<evidence type="ECO:0000313" key="8">
    <source>
        <dbReference type="Ensembl" id="ENSLACP00000010812.1"/>
    </source>
</evidence>
<dbReference type="GeneTree" id="ENSGT00940000156832"/>
<dbReference type="Proteomes" id="UP000008672">
    <property type="component" value="Unassembled WGS sequence"/>
</dbReference>
<dbReference type="GO" id="GO:0005886">
    <property type="term" value="C:plasma membrane"/>
    <property type="evidence" value="ECO:0007669"/>
    <property type="project" value="TreeGrafter"/>
</dbReference>
<keyword evidence="3 7" id="KW-0812">Transmembrane</keyword>
<dbReference type="STRING" id="7897.ENSLACP00000010812"/>
<feature type="transmembrane region" description="Helical" evidence="7">
    <location>
        <begin position="54"/>
        <end position="73"/>
    </location>
</feature>
<accession>H3AME1</accession>
<evidence type="ECO:0000256" key="4">
    <source>
        <dbReference type="ARBA" id="ARBA00022989"/>
    </source>
</evidence>
<keyword evidence="6" id="KW-1015">Disulfide bond</keyword>
<reference evidence="8" key="3">
    <citation type="submission" date="2025-09" db="UniProtKB">
        <authorList>
            <consortium name="Ensembl"/>
        </authorList>
    </citation>
    <scope>IDENTIFICATION</scope>
</reference>
<dbReference type="Bgee" id="ENSLACG00000009518">
    <property type="expression patterns" value="Expressed in pectoral fin and 5 other cell types or tissues"/>
</dbReference>
<evidence type="ECO:0000256" key="3">
    <source>
        <dbReference type="ARBA" id="ARBA00022692"/>
    </source>
</evidence>
<dbReference type="HOGENOM" id="CLU_055524_6_1_1"/>
<evidence type="ECO:0000256" key="6">
    <source>
        <dbReference type="PIRSR" id="PIRSR002419-1"/>
    </source>
</evidence>
<gene>
    <name evidence="8" type="primary">LOC102361086</name>
</gene>
<dbReference type="PANTHER" id="PTHR19282:SF511">
    <property type="entry name" value="TETRASPANIN"/>
    <property type="match status" value="1"/>
</dbReference>
<dbReference type="InParanoid" id="H3AME1"/>
<sequence length="241" mass="26833">EHSTKMVGELKWIKIFLILFNLLFWASGIALIVIGSTSCAKYYAYESFTGDSLTHIAALLIVVGVIITIISFLGCCGTWSENQCLLITFTAFLAVILIIEIAAGITFYVLHPKIEKLITTQSTKIIDEYSSKMQNSINDIQSKFHCCGGKNYTDWFYSHIWGKNSSVPDSCCKKPKTGCGSNTSSENIYQQGCLEKIKTLLKENMVWIGAAAVGLGVVQQISGVMFAFLMLRDIKREYDEM</sequence>
<dbReference type="PIRSF" id="PIRSF002419">
    <property type="entry name" value="Tetraspanin"/>
    <property type="match status" value="1"/>
</dbReference>
<dbReference type="InterPro" id="IPR000301">
    <property type="entry name" value="Tetraspanin_animals"/>
</dbReference>
<organism evidence="8 9">
    <name type="scientific">Latimeria chalumnae</name>
    <name type="common">Coelacanth</name>
    <dbReference type="NCBI Taxonomy" id="7897"/>
    <lineage>
        <taxon>Eukaryota</taxon>
        <taxon>Metazoa</taxon>
        <taxon>Chordata</taxon>
        <taxon>Craniata</taxon>
        <taxon>Vertebrata</taxon>
        <taxon>Euteleostomi</taxon>
        <taxon>Coelacanthiformes</taxon>
        <taxon>Coelacanthidae</taxon>
        <taxon>Latimeria</taxon>
    </lineage>
</organism>